<evidence type="ECO:0000313" key="2">
    <source>
        <dbReference type="EMBL" id="EPX85146.1"/>
    </source>
</evidence>
<feature type="transmembrane region" description="Helical" evidence="1">
    <location>
        <begin position="58"/>
        <end position="77"/>
    </location>
</feature>
<dbReference type="HOGENOM" id="CLU_193833_0_0_5"/>
<keyword evidence="1" id="KW-1133">Transmembrane helix</keyword>
<feature type="transmembrane region" description="Helical" evidence="1">
    <location>
        <begin position="34"/>
        <end position="52"/>
    </location>
</feature>
<evidence type="ECO:0000313" key="3">
    <source>
        <dbReference type="Proteomes" id="UP000015347"/>
    </source>
</evidence>
<dbReference type="Proteomes" id="UP000015347">
    <property type="component" value="Unassembled WGS sequence"/>
</dbReference>
<dbReference type="AlphaFoldDB" id="S9QUV7"/>
<keyword evidence="3" id="KW-1185">Reference proteome</keyword>
<dbReference type="RefSeq" id="WP_020040891.1">
    <property type="nucleotide sequence ID" value="NZ_KE557273.1"/>
</dbReference>
<protein>
    <submittedName>
        <fullName evidence="2">Uncharacterized protein</fullName>
    </submittedName>
</protein>
<keyword evidence="1" id="KW-0812">Transmembrane</keyword>
<proteinExistence type="predicted"/>
<gene>
    <name evidence="2" type="ORF">Salmuc_01102</name>
</gene>
<name>S9QUV7_9RHOB</name>
<comment type="caution">
    <text evidence="2">The sequence shown here is derived from an EMBL/GenBank/DDBJ whole genome shotgun (WGS) entry which is preliminary data.</text>
</comment>
<keyword evidence="1" id="KW-0472">Membrane</keyword>
<organism evidence="2 3">
    <name type="scientific">Salipiger mucosus DSM 16094</name>
    <dbReference type="NCBI Taxonomy" id="1123237"/>
    <lineage>
        <taxon>Bacteria</taxon>
        <taxon>Pseudomonadati</taxon>
        <taxon>Pseudomonadota</taxon>
        <taxon>Alphaproteobacteria</taxon>
        <taxon>Rhodobacterales</taxon>
        <taxon>Roseobacteraceae</taxon>
        <taxon>Salipiger</taxon>
    </lineage>
</organism>
<dbReference type="eggNOG" id="ENOG5033JWU">
    <property type="taxonomic scope" value="Bacteria"/>
</dbReference>
<evidence type="ECO:0000256" key="1">
    <source>
        <dbReference type="SAM" id="Phobius"/>
    </source>
</evidence>
<accession>S9QUV7</accession>
<sequence>MTAIDTPRPRGLLYRLPIIGRFARELTEDFHGNIWYFLVILLTLLVVALQTWGLPALTLAAVGATPVMFVIIVMITVGK</sequence>
<dbReference type="STRING" id="1123237.Salmuc_01102"/>
<dbReference type="OrthoDB" id="7864204at2"/>
<dbReference type="EMBL" id="APVH01000010">
    <property type="protein sequence ID" value="EPX85146.1"/>
    <property type="molecule type" value="Genomic_DNA"/>
</dbReference>
<reference evidence="3" key="1">
    <citation type="journal article" date="2014" name="Stand. Genomic Sci.">
        <title>Genome sequence of the exopolysaccharide-producing Salipiger mucosus type strain (DSM 16094(T)), a moderately halophilic member of the Roseobacter clade.</title>
        <authorList>
            <person name="Riedel T."/>
            <person name="Spring S."/>
            <person name="Fiebig A."/>
            <person name="Petersen J."/>
            <person name="Kyrpides N.C."/>
            <person name="Goker M."/>
            <person name="Klenk H.P."/>
        </authorList>
    </citation>
    <scope>NUCLEOTIDE SEQUENCE [LARGE SCALE GENOMIC DNA]</scope>
    <source>
        <strain evidence="3">DSM 16094</strain>
    </source>
</reference>